<dbReference type="Proteomes" id="UP001159042">
    <property type="component" value="Unassembled WGS sequence"/>
</dbReference>
<evidence type="ECO:0000313" key="4">
    <source>
        <dbReference type="Proteomes" id="UP001159042"/>
    </source>
</evidence>
<protein>
    <recommendedName>
        <fullName evidence="2">Integrase catalytic domain-containing protein</fullName>
    </recommendedName>
</protein>
<dbReference type="Pfam" id="PF12259">
    <property type="entry name" value="Baculo_F"/>
    <property type="match status" value="1"/>
</dbReference>
<sequence>MPEINFVLLKAFADTIPAFDGRTELLEFFISSADQFFNTYNTNDALLNRYILQVIRSKLSGRAQILIGARLELNSWEDVKSALRLNFGDPRDFGCLGAEMAAARPLHKESFADFGKRLQDMRSQIYFKINSAVHLSPQDKIVRLQMYDDSAYKTFIKHITERLRDRVLNRNANSLEDAIRIIREDENLRQELTLPNVSYKNSQPPVKPNDNNRNNYAGQFNTPQFQTMQYNLGQPRQNPPHVQKLPNIPPQRFPADQQNFGRTFRPNNSNFKSNFSRNPKFPTNQQVFGKQNVWKQTNTTTPAHPPVPMSTTSAIPSIRRPTQPNYFRRDNAQPQPVVSEELFMQEYDDYEQTTDTLSGTLPQCDYDNNYLDYCETDEYRENIEPEENQNFHETQDDFATDTIEQTINDVLNSINEPILCSPATLQQLEDSLPTEEPVSSGTRSKKDIKIISNIQLKPPVHDTDSQTQHTSLEEPTLTIPISEKCINSFKNQIILDTSDDSVAPSIQRHSVFDKLRLYVVIPTREFQTHLINFIKAFLKPKTTYGILFKNPNVIPNVCRIIKETFQNNSYKLIQSNTLLADVTNKDDQDEKIKYHHETKTTHKGINETKASLQKHYYWPNLINDVTTYINTCKPCQEGHYERRPNKIKFSPTPIGEFPLEHIYMDTFQIEKQKFLTIIDSFSRYAQAYPTNVNTPEILDSFISFISHIGMPHKITVDNSFEFKNEAFIEFCNKHKINIHFTTPANHTGNSPVERFHSTLCDSIRSLRIEGNKSAIPQLMKLSILGYNNAIHSVTKMTPFQIMFGRISKDPFDITTRDITTDYVNKHIQLLQTINETVNQRNKDNQTKLLEKANVSRHNPPAYDVNNPVYLQTENRNKADPKHKRIIIKKDSGKKMVPTKTAIKIKPIGHLTLLLLALTGLGQADITFTKIDNPLLSFSLGKALITTHKHTFVKNILHILDVIENAVLFSKLHILHSSILSAKEFMLVIKEIKQQYGETSIPDFSNMQSYYSLSSVEFYQKDNKLIFGIHMPILDSKSYDYFKLIPVPLNSQIVIPVKPYIILNNTWHHYEDLPCNKIEDSCIYFAANPVTSKDCLPKILTGKHNNTCTAKQVSTTTDIIESVDDNHVVIIPYKNLVVKQRCHSKGLHETSSPELASISPGCCITIRESSYCASRAGTEQPFELPKIQLDVSDPTQRTIKLPQDVSLVKVQEFVKNSEVLKVHDLLPMNFETNRHSFLIYVLISVAIILVSIYIYKSYIVPNKNVLYNVLTRRQRSRPEPKLIKLDTITDVCSTCIELTEMIKRCTDEEEKKNLLTEKRIHKLRANAFFQLLKEDREDLITLSFDCQKNLILPKVPDQTAYYSRQLYLYNFTIVQGTSQSKLTKQNVFSYHWTENEFGKGSNEISSAVFDRLNKIEFNPTVTTVRLMADGCSGQNKNTTLIGMCCKWLSEIAPEHVENVEVIFPVVGHSFLPADRVFGNIEKGIKQLEVITQPETYIELFSKNASVFHLGQNCSVFNWKQTVSDVLRPTGTWHFSFKNTKRFLLKKCKTGNVLIRDWASQMYPGSILRGLFARWKQVVYYDYDMPITVEMLHDIIGHAYDNGFIVVSTVCDLGPMNQKLFFCAQYLDLSVWILARLQTDSDLKIVPGLIQRMLTVVGSERQKVKWAARLLSKKVANGIRFLGCRGLLSEDPFWKETADFIELVNNWFDVCNASRKYGSHPGIHGYGVDLERQNDVLNRMTTMMSTMRVITSTKKSTKRGLVPFQRGIILNNMGLKEMLLYLQSKYNKDQSLEIKYILTRKLNQDILEQAFSTIRAMGRFNDNPSALSMKHRIRNYILSRHAATVLAANTKESSSEDHEPQDIMMTHDISSTLGLRMHQEVTDDSSMSTSLNLQYFDGNTDSISIGEWNENEDGNEISKFCVFNDVMENQEENYVDSVDNNSGIISLSAFHSTQEEELLEQFEKATIEQTLSDEAFKFVCGYVAHKYREKYSWLGAQTVDSLLNSNKSTADCDWISLISRGKLTQPATELVTVGRVMTIEFERMHGNDLDRKPQVFQRLKLQTITAMGNNNSIPEEVILCMARENNFKSLVDKNDSLRCVTSDAEHALNSIDITLHELFEDKKVIKRVIQYKALFEWPKLTEQSGIELRKLLEEMDSKRPPQILNLATTSSDELFDVLDAVDADYNIPSGSESDIGDTSQEEDEVFDNNADEIVVDLSDSEDDLPLSRYIATNITQRGTVTWGIHHISSVKAPADFISNCGLADEVERLSDIDSTPYKLFNLLITDEILDSITFQTNLYAEQEHQKTNKRYSQATVSEIKTFIGLNLLMGIKKSPSYRDYWSELKDKGIHACGTVMANRKNLPKLKDDKNLKQGEYDYNVSNDGISMVKWKDKRTVHLLSNFHDPQSIGEVKRKDKDGSSKQIPCPSVLIDYNKNMNCVDRFDQLKSTYEIDRKSKKWWMRIFWHFVDCSVVNSYILYKLKKLPFMSLKDFRRRENLSRKEVVMYLPKLDLLHHRISLLDRPVEDVNVAAQRQTPCDLNGHVPFVRLDYALEKQKIVFKDITQVVHKNCCYLHNCTRCGPP</sequence>
<dbReference type="InterPro" id="IPR022048">
    <property type="entry name" value="Envelope_fusion-like"/>
</dbReference>
<dbReference type="PANTHER" id="PTHR46599">
    <property type="entry name" value="PIGGYBAC TRANSPOSABLE ELEMENT-DERIVED PROTEIN 4"/>
    <property type="match status" value="1"/>
</dbReference>
<comment type="caution">
    <text evidence="3">The sequence shown here is derived from an EMBL/GenBank/DDBJ whole genome shotgun (WGS) entry which is preliminary data.</text>
</comment>
<dbReference type="InterPro" id="IPR029526">
    <property type="entry name" value="PGBD"/>
</dbReference>
<evidence type="ECO:0000313" key="3">
    <source>
        <dbReference type="EMBL" id="KAJ8910639.1"/>
    </source>
</evidence>
<dbReference type="Pfam" id="PF13843">
    <property type="entry name" value="DDE_Tnp_1_7"/>
    <property type="match status" value="1"/>
</dbReference>
<dbReference type="PROSITE" id="PS50994">
    <property type="entry name" value="INTEGRASE"/>
    <property type="match status" value="1"/>
</dbReference>
<dbReference type="InterPro" id="IPR001584">
    <property type="entry name" value="Integrase_cat-core"/>
</dbReference>
<reference evidence="3 4" key="1">
    <citation type="journal article" date="2023" name="Insect Mol. Biol.">
        <title>Genome sequencing provides insights into the evolution of gene families encoding plant cell wall-degrading enzymes in longhorned beetles.</title>
        <authorList>
            <person name="Shin N.R."/>
            <person name="Okamura Y."/>
            <person name="Kirsch R."/>
            <person name="Pauchet Y."/>
        </authorList>
    </citation>
    <scope>NUCLEOTIDE SEQUENCE [LARGE SCALE GENOMIC DNA]</scope>
    <source>
        <strain evidence="3">EAD_L_NR</strain>
    </source>
</reference>
<dbReference type="InterPro" id="IPR057191">
    <property type="entry name" value="DUF7869"/>
</dbReference>
<dbReference type="InterPro" id="IPR048366">
    <property type="entry name" value="TNP-like_GBD"/>
</dbReference>
<dbReference type="GO" id="GO:0003676">
    <property type="term" value="F:nucleic acid binding"/>
    <property type="evidence" value="ECO:0007669"/>
    <property type="project" value="InterPro"/>
</dbReference>
<gene>
    <name evidence="3" type="ORF">NQ315_012507</name>
</gene>
<evidence type="ECO:0000256" key="1">
    <source>
        <dbReference type="SAM" id="MobiDB-lite"/>
    </source>
</evidence>
<dbReference type="Pfam" id="PF17921">
    <property type="entry name" value="Integrase_H2C2"/>
    <property type="match status" value="1"/>
</dbReference>
<evidence type="ECO:0000259" key="2">
    <source>
        <dbReference type="PROSITE" id="PS50994"/>
    </source>
</evidence>
<keyword evidence="4" id="KW-1185">Reference proteome</keyword>
<accession>A0AAV8V929</accession>
<dbReference type="Pfam" id="PF21789">
    <property type="entry name" value="TNP-like_RNaseH_C"/>
    <property type="match status" value="1"/>
</dbReference>
<organism evidence="3 4">
    <name type="scientific">Exocentrus adspersus</name>
    <dbReference type="NCBI Taxonomy" id="1586481"/>
    <lineage>
        <taxon>Eukaryota</taxon>
        <taxon>Metazoa</taxon>
        <taxon>Ecdysozoa</taxon>
        <taxon>Arthropoda</taxon>
        <taxon>Hexapoda</taxon>
        <taxon>Insecta</taxon>
        <taxon>Pterygota</taxon>
        <taxon>Neoptera</taxon>
        <taxon>Endopterygota</taxon>
        <taxon>Coleoptera</taxon>
        <taxon>Polyphaga</taxon>
        <taxon>Cucujiformia</taxon>
        <taxon>Chrysomeloidea</taxon>
        <taxon>Cerambycidae</taxon>
        <taxon>Lamiinae</taxon>
        <taxon>Acanthocinini</taxon>
        <taxon>Exocentrus</taxon>
    </lineage>
</organism>
<dbReference type="EMBL" id="JANEYG010000269">
    <property type="protein sequence ID" value="KAJ8910639.1"/>
    <property type="molecule type" value="Genomic_DNA"/>
</dbReference>
<feature type="domain" description="Integrase catalytic" evidence="2">
    <location>
        <begin position="654"/>
        <end position="806"/>
    </location>
</feature>
<dbReference type="Pfam" id="PF25273">
    <property type="entry name" value="DUF7869"/>
    <property type="match status" value="1"/>
</dbReference>
<proteinExistence type="predicted"/>
<dbReference type="SUPFAM" id="SSF53098">
    <property type="entry name" value="Ribonuclease H-like"/>
    <property type="match status" value="1"/>
</dbReference>
<dbReference type="Gene3D" id="3.30.420.10">
    <property type="entry name" value="Ribonuclease H-like superfamily/Ribonuclease H"/>
    <property type="match status" value="1"/>
</dbReference>
<feature type="region of interest" description="Disordered" evidence="1">
    <location>
        <begin position="298"/>
        <end position="319"/>
    </location>
</feature>
<dbReference type="Pfam" id="PF21788">
    <property type="entry name" value="TNP-like_GBD"/>
    <property type="match status" value="1"/>
</dbReference>
<dbReference type="InterPro" id="IPR036397">
    <property type="entry name" value="RNaseH_sf"/>
</dbReference>
<name>A0AAV8V929_9CUCU</name>
<dbReference type="GO" id="GO:0015074">
    <property type="term" value="P:DNA integration"/>
    <property type="evidence" value="ECO:0007669"/>
    <property type="project" value="InterPro"/>
</dbReference>
<dbReference type="Gene3D" id="1.10.340.70">
    <property type="match status" value="1"/>
</dbReference>
<dbReference type="PANTHER" id="PTHR46599:SF3">
    <property type="entry name" value="PIGGYBAC TRANSPOSABLE ELEMENT-DERIVED PROTEIN 4"/>
    <property type="match status" value="1"/>
</dbReference>
<dbReference type="InterPro" id="IPR048367">
    <property type="entry name" value="TNP-like_RNaseH_C"/>
</dbReference>
<feature type="compositionally biased region" description="Polar residues" evidence="1">
    <location>
        <begin position="309"/>
        <end position="319"/>
    </location>
</feature>
<dbReference type="InterPro" id="IPR012337">
    <property type="entry name" value="RNaseH-like_sf"/>
</dbReference>
<dbReference type="InterPro" id="IPR041588">
    <property type="entry name" value="Integrase_H2C2"/>
</dbReference>